<dbReference type="Proteomes" id="UP000001449">
    <property type="component" value="Chromosome 6"/>
</dbReference>
<accession>B8C5A5</accession>
<dbReference type="PaxDb" id="35128-Thaps23013"/>
<dbReference type="InParanoid" id="B8C5A5"/>
<reference evidence="2 3" key="1">
    <citation type="journal article" date="2004" name="Science">
        <title>The genome of the diatom Thalassiosira pseudonana: ecology, evolution, and metabolism.</title>
        <authorList>
            <person name="Armbrust E.V."/>
            <person name="Berges J.A."/>
            <person name="Bowler C."/>
            <person name="Green B.R."/>
            <person name="Martinez D."/>
            <person name="Putnam N.H."/>
            <person name="Zhou S."/>
            <person name="Allen A.E."/>
            <person name="Apt K.E."/>
            <person name="Bechner M."/>
            <person name="Brzezinski M.A."/>
            <person name="Chaal B.K."/>
            <person name="Chiovitti A."/>
            <person name="Davis A.K."/>
            <person name="Demarest M.S."/>
            <person name="Detter J.C."/>
            <person name="Glavina T."/>
            <person name="Goodstein D."/>
            <person name="Hadi M.Z."/>
            <person name="Hellsten U."/>
            <person name="Hildebrand M."/>
            <person name="Jenkins B.D."/>
            <person name="Jurka J."/>
            <person name="Kapitonov V.V."/>
            <person name="Kroger N."/>
            <person name="Lau W.W."/>
            <person name="Lane T.W."/>
            <person name="Larimer F.W."/>
            <person name="Lippmeier J.C."/>
            <person name="Lucas S."/>
            <person name="Medina M."/>
            <person name="Montsant A."/>
            <person name="Obornik M."/>
            <person name="Parker M.S."/>
            <person name="Palenik B."/>
            <person name="Pazour G.J."/>
            <person name="Richardson P.M."/>
            <person name="Rynearson T.A."/>
            <person name="Saito M.A."/>
            <person name="Schwartz D.C."/>
            <person name="Thamatrakoln K."/>
            <person name="Valentin K."/>
            <person name="Vardi A."/>
            <person name="Wilkerson F.P."/>
            <person name="Rokhsar D.S."/>
        </authorList>
    </citation>
    <scope>NUCLEOTIDE SEQUENCE [LARGE SCALE GENOMIC DNA]</scope>
    <source>
        <strain evidence="2 3">CCMP1335</strain>
    </source>
</reference>
<dbReference type="RefSeq" id="XP_002291367.1">
    <property type="nucleotide sequence ID" value="XM_002291331.1"/>
</dbReference>
<reference evidence="2 3" key="2">
    <citation type="journal article" date="2008" name="Nature">
        <title>The Phaeodactylum genome reveals the evolutionary history of diatom genomes.</title>
        <authorList>
            <person name="Bowler C."/>
            <person name="Allen A.E."/>
            <person name="Badger J.H."/>
            <person name="Grimwood J."/>
            <person name="Jabbari K."/>
            <person name="Kuo A."/>
            <person name="Maheswari U."/>
            <person name="Martens C."/>
            <person name="Maumus F."/>
            <person name="Otillar R.P."/>
            <person name="Rayko E."/>
            <person name="Salamov A."/>
            <person name="Vandepoele K."/>
            <person name="Beszteri B."/>
            <person name="Gruber A."/>
            <person name="Heijde M."/>
            <person name="Katinka M."/>
            <person name="Mock T."/>
            <person name="Valentin K."/>
            <person name="Verret F."/>
            <person name="Berges J.A."/>
            <person name="Brownlee C."/>
            <person name="Cadoret J.P."/>
            <person name="Chiovitti A."/>
            <person name="Choi C.J."/>
            <person name="Coesel S."/>
            <person name="De Martino A."/>
            <person name="Detter J.C."/>
            <person name="Durkin C."/>
            <person name="Falciatore A."/>
            <person name="Fournet J."/>
            <person name="Haruta M."/>
            <person name="Huysman M.J."/>
            <person name="Jenkins B.D."/>
            <person name="Jiroutova K."/>
            <person name="Jorgensen R.E."/>
            <person name="Joubert Y."/>
            <person name="Kaplan A."/>
            <person name="Kroger N."/>
            <person name="Kroth P.G."/>
            <person name="La Roche J."/>
            <person name="Lindquist E."/>
            <person name="Lommer M."/>
            <person name="Martin-Jezequel V."/>
            <person name="Lopez P.J."/>
            <person name="Lucas S."/>
            <person name="Mangogna M."/>
            <person name="McGinnis K."/>
            <person name="Medlin L.K."/>
            <person name="Montsant A."/>
            <person name="Oudot-Le Secq M.P."/>
            <person name="Napoli C."/>
            <person name="Obornik M."/>
            <person name="Parker M.S."/>
            <person name="Petit J.L."/>
            <person name="Porcel B.M."/>
            <person name="Poulsen N."/>
            <person name="Robison M."/>
            <person name="Rychlewski L."/>
            <person name="Rynearson T.A."/>
            <person name="Schmutz J."/>
            <person name="Shapiro H."/>
            <person name="Siaut M."/>
            <person name="Stanley M."/>
            <person name="Sussman M.R."/>
            <person name="Taylor A.R."/>
            <person name="Vardi A."/>
            <person name="von Dassow P."/>
            <person name="Vyverman W."/>
            <person name="Willis A."/>
            <person name="Wyrwicz L.S."/>
            <person name="Rokhsar D.S."/>
            <person name="Weissenbach J."/>
            <person name="Armbrust E.V."/>
            <person name="Green B.R."/>
            <person name="Van de Peer Y."/>
            <person name="Grigoriev I.V."/>
        </authorList>
    </citation>
    <scope>NUCLEOTIDE SEQUENCE [LARGE SCALE GENOMIC DNA]</scope>
    <source>
        <strain evidence="2 3">CCMP1335</strain>
    </source>
</reference>
<dbReference type="GeneID" id="7451165"/>
<organism evidence="2 3">
    <name type="scientific">Thalassiosira pseudonana</name>
    <name type="common">Marine diatom</name>
    <name type="synonym">Cyclotella nana</name>
    <dbReference type="NCBI Taxonomy" id="35128"/>
    <lineage>
        <taxon>Eukaryota</taxon>
        <taxon>Sar</taxon>
        <taxon>Stramenopiles</taxon>
        <taxon>Ochrophyta</taxon>
        <taxon>Bacillariophyta</taxon>
        <taxon>Coscinodiscophyceae</taxon>
        <taxon>Thalassiosirophycidae</taxon>
        <taxon>Thalassiosirales</taxon>
        <taxon>Thalassiosiraceae</taxon>
        <taxon>Thalassiosira</taxon>
    </lineage>
</organism>
<protein>
    <submittedName>
        <fullName evidence="2">Uncharacterized protein</fullName>
    </submittedName>
</protein>
<name>B8C5A5_THAPS</name>
<gene>
    <name evidence="2" type="ORF">THAPSDRAFT_23013</name>
</gene>
<sequence length="723" mass="77805">MSSLSSKLAVNPASEAFASATLSIVTTDQTKGAPFSLQSDASKSVHNTCAYYRDSSGRARVHARVRLYANNGGIESLLECNCIHPTPVESSSLHSCNTQRADDDMAENNDGEKSTSQMNDGEPDWRDELSTIGKEVGDTPSPWFVDTSFTFECSVTSSSTGRTVEWAVERVSILHSEIERNNNDPKSRISGLLFDVELAIRGNGLVKEGVREMLEEGQLELRAVLRQRNKYRGDEATANVKGSISNTTKKAMATKPLLGGKGHVGVAAGLLGLELGGGALSPKSAHLRVAPLSRAGPTATPSDTHHNATEMHYGTKIQRTTPPLRINVTLIPPLQLTVREVCGARAASGATLVEITVEHTSKWHSENVTVTGIAFHPGQSRLWGGDEDGSLGEVVASSSILSVNSTASNLKAFEGKSMQGGELSVIDMSRRVRWGFAPGTSPELPLVLGPHEAFATVIQIDAGEDVRSRAFLSPITVNAMVSSYATSSRPANNNGNAAEVGEGVMITTDARWTTSRVAVENSDAFRVEMSLRGGLQTVCRVGAPLIVNLRVLNLSMDPRDLMLLMAKDGEGRNSGLQWEKPVEGRRVRTGRGGHLRVNVWGGTMLHNRAQLLQSQEDAVNSNESPGFNTAVVSEVNGYQFGVWGLSGNDDGTTRHHRDHELLAVDAALLLGEVKGQHSIEAELRFVPLREGTLDVPNLKLYDKRGGRWYNCVHTLKIVAAAKA</sequence>
<dbReference type="KEGG" id="tps:THAPSDRAFT_23013"/>
<dbReference type="EMBL" id="CM000643">
    <property type="protein sequence ID" value="EED91474.1"/>
    <property type="molecule type" value="Genomic_DNA"/>
</dbReference>
<keyword evidence="3" id="KW-1185">Reference proteome</keyword>
<dbReference type="HOGENOM" id="CLU_382896_0_0_1"/>
<feature type="compositionally biased region" description="Polar residues" evidence="1">
    <location>
        <begin position="89"/>
        <end position="99"/>
    </location>
</feature>
<evidence type="ECO:0000256" key="1">
    <source>
        <dbReference type="SAM" id="MobiDB-lite"/>
    </source>
</evidence>
<evidence type="ECO:0000313" key="2">
    <source>
        <dbReference type="EMBL" id="EED91474.1"/>
    </source>
</evidence>
<dbReference type="OMA" id="WYNCVHT"/>
<evidence type="ECO:0000313" key="3">
    <source>
        <dbReference type="Proteomes" id="UP000001449"/>
    </source>
</evidence>
<feature type="region of interest" description="Disordered" evidence="1">
    <location>
        <begin position="89"/>
        <end position="125"/>
    </location>
</feature>
<dbReference type="AlphaFoldDB" id="B8C5A5"/>
<dbReference type="eggNOG" id="ENOG502SRB3">
    <property type="taxonomic scope" value="Eukaryota"/>
</dbReference>
<proteinExistence type="predicted"/>